<dbReference type="AlphaFoldDB" id="A0A381ZTT9"/>
<sequence>MSEKNKDENLAKCPMSLNEVDLFAPGAQKYWYESYEFLHAEAPVHKIPGEGTTKDTDGFILSKYEDIALVVKDIIRFPPPVVKELDSEASSGVAGFQKENEEEMISRHDPSFLNAMQTSIQNLRPNEELWKAHKRQLTDPWVGPGASRHTKMITDATNKLIDNWIDSGKVEFVSEFAMPLPQMVMANVIGFPLEDIPLHKKWGDAMVMPFVYGQGHRNLLTKEQTTEMRTLLTEFTDYVVDKVAEKKKNPKEDMISFLTNVVYEPFDRKLTDLEIVGVAYAMIIGGLETTQYAIAHQAQILIENHDLYIEIKNDRDKISGFVEESLRIRSPTQGLSTRMTTQDEIFQGIQVPKGSILHLRYGAANVDPSEFDCPHQLDLERKGLARHLTFSQGHRTCPGNGISRLEQNITWNCLMDRIEKFEYTPETKIEYQPGIMLGTLELKLNFKVN</sequence>
<dbReference type="EMBL" id="UINC01022620">
    <property type="protein sequence ID" value="SVA92619.1"/>
    <property type="molecule type" value="Genomic_DNA"/>
</dbReference>
<dbReference type="InterPro" id="IPR017972">
    <property type="entry name" value="Cyt_P450_CS"/>
</dbReference>
<dbReference type="PANTHER" id="PTHR46696">
    <property type="entry name" value="P450, PUTATIVE (EUROFUNG)-RELATED"/>
    <property type="match status" value="1"/>
</dbReference>
<evidence type="ECO:0000256" key="1">
    <source>
        <dbReference type="ARBA" id="ARBA00010617"/>
    </source>
</evidence>
<gene>
    <name evidence="2" type="ORF">METZ01_LOCUS145473</name>
</gene>
<dbReference type="GO" id="GO:0020037">
    <property type="term" value="F:heme binding"/>
    <property type="evidence" value="ECO:0007669"/>
    <property type="project" value="InterPro"/>
</dbReference>
<evidence type="ECO:0008006" key="3">
    <source>
        <dbReference type="Google" id="ProtNLM"/>
    </source>
</evidence>
<dbReference type="Gene3D" id="1.10.630.10">
    <property type="entry name" value="Cytochrome P450"/>
    <property type="match status" value="1"/>
</dbReference>
<accession>A0A381ZTT9</accession>
<dbReference type="InterPro" id="IPR001128">
    <property type="entry name" value="Cyt_P450"/>
</dbReference>
<dbReference type="GO" id="GO:0004497">
    <property type="term" value="F:monooxygenase activity"/>
    <property type="evidence" value="ECO:0007669"/>
    <property type="project" value="InterPro"/>
</dbReference>
<organism evidence="2">
    <name type="scientific">marine metagenome</name>
    <dbReference type="NCBI Taxonomy" id="408172"/>
    <lineage>
        <taxon>unclassified sequences</taxon>
        <taxon>metagenomes</taxon>
        <taxon>ecological metagenomes</taxon>
    </lineage>
</organism>
<dbReference type="PROSITE" id="PS00086">
    <property type="entry name" value="CYTOCHROME_P450"/>
    <property type="match status" value="1"/>
</dbReference>
<dbReference type="SUPFAM" id="SSF48264">
    <property type="entry name" value="Cytochrome P450"/>
    <property type="match status" value="1"/>
</dbReference>
<dbReference type="PANTHER" id="PTHR46696:SF1">
    <property type="entry name" value="CYTOCHROME P450 YJIB-RELATED"/>
    <property type="match status" value="1"/>
</dbReference>
<dbReference type="InterPro" id="IPR002397">
    <property type="entry name" value="Cyt_P450_B"/>
</dbReference>
<dbReference type="InterPro" id="IPR036396">
    <property type="entry name" value="Cyt_P450_sf"/>
</dbReference>
<protein>
    <recommendedName>
        <fullName evidence="3">Cytochrome P450</fullName>
    </recommendedName>
</protein>
<dbReference type="GO" id="GO:0016705">
    <property type="term" value="F:oxidoreductase activity, acting on paired donors, with incorporation or reduction of molecular oxygen"/>
    <property type="evidence" value="ECO:0007669"/>
    <property type="project" value="InterPro"/>
</dbReference>
<evidence type="ECO:0000313" key="2">
    <source>
        <dbReference type="EMBL" id="SVA92619.1"/>
    </source>
</evidence>
<comment type="similarity">
    <text evidence="1">Belongs to the cytochrome P450 family.</text>
</comment>
<dbReference type="PRINTS" id="PR00359">
    <property type="entry name" value="BP450"/>
</dbReference>
<name>A0A381ZTT9_9ZZZZ</name>
<proteinExistence type="inferred from homology"/>
<reference evidence="2" key="1">
    <citation type="submission" date="2018-05" db="EMBL/GenBank/DDBJ databases">
        <authorList>
            <person name="Lanie J.A."/>
            <person name="Ng W.-L."/>
            <person name="Kazmierczak K.M."/>
            <person name="Andrzejewski T.M."/>
            <person name="Davidsen T.M."/>
            <person name="Wayne K.J."/>
            <person name="Tettelin H."/>
            <person name="Glass J.I."/>
            <person name="Rusch D."/>
            <person name="Podicherti R."/>
            <person name="Tsui H.-C.T."/>
            <person name="Winkler M.E."/>
        </authorList>
    </citation>
    <scope>NUCLEOTIDE SEQUENCE</scope>
</reference>
<dbReference type="Pfam" id="PF00067">
    <property type="entry name" value="p450"/>
    <property type="match status" value="1"/>
</dbReference>
<dbReference type="GO" id="GO:0005506">
    <property type="term" value="F:iron ion binding"/>
    <property type="evidence" value="ECO:0007669"/>
    <property type="project" value="InterPro"/>
</dbReference>